<dbReference type="Proteomes" id="UP001139450">
    <property type="component" value="Unassembled WGS sequence"/>
</dbReference>
<evidence type="ECO:0000313" key="4">
    <source>
        <dbReference type="EMBL" id="MCJ8209417.1"/>
    </source>
</evidence>
<gene>
    <name evidence="4" type="ORF">MUY27_06830</name>
</gene>
<dbReference type="InterPro" id="IPR020843">
    <property type="entry name" value="ER"/>
</dbReference>
<keyword evidence="1" id="KW-0521">NADP</keyword>
<protein>
    <submittedName>
        <fullName evidence="4">NAD(P)H-quinone oxidoreductase</fullName>
    </submittedName>
</protein>
<accession>A0A9X2BB30</accession>
<evidence type="ECO:0000313" key="5">
    <source>
        <dbReference type="Proteomes" id="UP001139450"/>
    </source>
</evidence>
<dbReference type="Pfam" id="PF08240">
    <property type="entry name" value="ADH_N"/>
    <property type="match status" value="1"/>
</dbReference>
<dbReference type="Pfam" id="PF00107">
    <property type="entry name" value="ADH_zinc_N"/>
    <property type="match status" value="1"/>
</dbReference>
<sequence length="326" mass="34728">MKAVIITQPGGPEVLQLQERPKPLPAEHEVLIKVAAAAINRPDVAQRKGNYPPPAGAPVDIPGLDIAGTVAVVGSKVTRWKVGDQVCALVSGGGYAEYCTAPEGQCLPVPTNLTMIEAASLPETFFTVWSNVFDRGQLQPGESLLVHGGSSGIGVTAIQLAKALGSTVYTTAGSDEKCTFCEHIGANKAVNYNTQNFKEVLTEATANKGVNVILDMIGGNYTADNLQLLAEDGRLVLINTMKGKDVQVDLSLVMRKRLTITGSTLRNRDVDFKAAIARNLEEKVWPLLASNAIRPVVYETFPAAQAAEAHALMESSKHIGKIVLTF</sequence>
<dbReference type="Gene3D" id="3.90.180.10">
    <property type="entry name" value="Medium-chain alcohol dehydrogenases, catalytic domain"/>
    <property type="match status" value="1"/>
</dbReference>
<dbReference type="PANTHER" id="PTHR48106:SF8">
    <property type="entry name" value="OS02G0805600 PROTEIN"/>
    <property type="match status" value="1"/>
</dbReference>
<dbReference type="SUPFAM" id="SSF51735">
    <property type="entry name" value="NAD(P)-binding Rossmann-fold domains"/>
    <property type="match status" value="1"/>
</dbReference>
<organism evidence="4 5">
    <name type="scientific">Mucilaginibacter straminoryzae</name>
    <dbReference type="NCBI Taxonomy" id="2932774"/>
    <lineage>
        <taxon>Bacteria</taxon>
        <taxon>Pseudomonadati</taxon>
        <taxon>Bacteroidota</taxon>
        <taxon>Sphingobacteriia</taxon>
        <taxon>Sphingobacteriales</taxon>
        <taxon>Sphingobacteriaceae</taxon>
        <taxon>Mucilaginibacter</taxon>
    </lineage>
</organism>
<name>A0A9X2BB30_9SPHI</name>
<evidence type="ECO:0000256" key="1">
    <source>
        <dbReference type="ARBA" id="ARBA00022857"/>
    </source>
</evidence>
<evidence type="ECO:0000256" key="2">
    <source>
        <dbReference type="ARBA" id="ARBA00023002"/>
    </source>
</evidence>
<dbReference type="PANTHER" id="PTHR48106">
    <property type="entry name" value="QUINONE OXIDOREDUCTASE PIG3-RELATED"/>
    <property type="match status" value="1"/>
</dbReference>
<dbReference type="CDD" id="cd05276">
    <property type="entry name" value="p53_inducible_oxidoreductase"/>
    <property type="match status" value="1"/>
</dbReference>
<proteinExistence type="predicted"/>
<keyword evidence="5" id="KW-1185">Reference proteome</keyword>
<dbReference type="RefSeq" id="WP_245129245.1">
    <property type="nucleotide sequence ID" value="NZ_JALJEJ010000002.1"/>
</dbReference>
<dbReference type="InterPro" id="IPR036291">
    <property type="entry name" value="NAD(P)-bd_dom_sf"/>
</dbReference>
<dbReference type="NCBIfam" id="TIGR02824">
    <property type="entry name" value="quinone_pig3"/>
    <property type="match status" value="1"/>
</dbReference>
<dbReference type="InterPro" id="IPR013149">
    <property type="entry name" value="ADH-like_C"/>
</dbReference>
<dbReference type="SMART" id="SM00829">
    <property type="entry name" value="PKS_ER"/>
    <property type="match status" value="1"/>
</dbReference>
<reference evidence="4" key="1">
    <citation type="submission" date="2022-04" db="EMBL/GenBank/DDBJ databases">
        <title>Mucilaginibacter sp. RS28 isolated from freshwater.</title>
        <authorList>
            <person name="Ko S.-R."/>
        </authorList>
    </citation>
    <scope>NUCLEOTIDE SEQUENCE</scope>
    <source>
        <strain evidence="4">RS28</strain>
    </source>
</reference>
<evidence type="ECO:0000259" key="3">
    <source>
        <dbReference type="SMART" id="SM00829"/>
    </source>
</evidence>
<dbReference type="GO" id="GO:0016651">
    <property type="term" value="F:oxidoreductase activity, acting on NAD(P)H"/>
    <property type="evidence" value="ECO:0007669"/>
    <property type="project" value="TreeGrafter"/>
</dbReference>
<dbReference type="GO" id="GO:0070402">
    <property type="term" value="F:NADPH binding"/>
    <property type="evidence" value="ECO:0007669"/>
    <property type="project" value="TreeGrafter"/>
</dbReference>
<dbReference type="InterPro" id="IPR014189">
    <property type="entry name" value="Quinone_OxRdtase_PIG3"/>
</dbReference>
<dbReference type="AlphaFoldDB" id="A0A9X2BB30"/>
<dbReference type="EMBL" id="JALJEJ010000002">
    <property type="protein sequence ID" value="MCJ8209417.1"/>
    <property type="molecule type" value="Genomic_DNA"/>
</dbReference>
<keyword evidence="2" id="KW-0560">Oxidoreductase</keyword>
<comment type="caution">
    <text evidence="4">The sequence shown here is derived from an EMBL/GenBank/DDBJ whole genome shotgun (WGS) entry which is preliminary data.</text>
</comment>
<feature type="domain" description="Enoyl reductase (ER)" evidence="3">
    <location>
        <begin position="10"/>
        <end position="324"/>
    </location>
</feature>
<dbReference type="SUPFAM" id="SSF50129">
    <property type="entry name" value="GroES-like"/>
    <property type="match status" value="1"/>
</dbReference>
<dbReference type="InterPro" id="IPR011032">
    <property type="entry name" value="GroES-like_sf"/>
</dbReference>
<dbReference type="Gene3D" id="3.40.50.720">
    <property type="entry name" value="NAD(P)-binding Rossmann-like Domain"/>
    <property type="match status" value="1"/>
</dbReference>
<dbReference type="InterPro" id="IPR013154">
    <property type="entry name" value="ADH-like_N"/>
</dbReference>